<name>A0A3M3V575_PSESG</name>
<accession>A0A3M3V575</accession>
<protein>
    <submittedName>
        <fullName evidence="1">Uncharacterized protein</fullName>
    </submittedName>
</protein>
<evidence type="ECO:0000313" key="2">
    <source>
        <dbReference type="Proteomes" id="UP000273536"/>
    </source>
</evidence>
<dbReference type="EMBL" id="RBPS01000045">
    <property type="protein sequence ID" value="RMO40510.1"/>
    <property type="molecule type" value="Genomic_DNA"/>
</dbReference>
<sequence>MRPRRVVIDQPPLGGTCRAAAGRGRGRRRQAGDSAFTVQFKAQTNVVLRVGILQRLLLADRPLDGQIEQRRVEGLHTEAAGFLHDALEFGQFIALNQIANGRRAHHHLHRCATFAVRGSNQPLGHERLEVIAQVMQQLRTTLFREEVDDPVQRLIGVVGMQGRDGQVAGVGKRQRMLHGLAITNFADQNHIRSLTQRVLQRRAETAGINPHFALVDDGLLVPMDKFDRVFNGDDMAAGVAIAVIDQRRQRGRFARTGGTDEQHQPVLFHDHIEQYGRQEQVLETRNIQLDIPRDDGHLVTLHEDIDPEPADARQRNSKVHLQFAQEFELLLLVHQHLGNHRHLARLEGFTAQRLEHAVELGARRRSGGKIQVRSVLTGQNLQQRRKIHNQYRTK</sequence>
<comment type="caution">
    <text evidence="1">The sequence shown here is derived from an EMBL/GenBank/DDBJ whole genome shotgun (WGS) entry which is preliminary data.</text>
</comment>
<organism evidence="1 2">
    <name type="scientific">Pseudomonas savastanoi pv. glycinea</name>
    <name type="common">Pseudomonas syringae pv. glycinea</name>
    <dbReference type="NCBI Taxonomy" id="318"/>
    <lineage>
        <taxon>Bacteria</taxon>
        <taxon>Pseudomonadati</taxon>
        <taxon>Pseudomonadota</taxon>
        <taxon>Gammaproteobacteria</taxon>
        <taxon>Pseudomonadales</taxon>
        <taxon>Pseudomonadaceae</taxon>
        <taxon>Pseudomonas</taxon>
    </lineage>
</organism>
<dbReference type="Proteomes" id="UP000273536">
    <property type="component" value="Unassembled WGS sequence"/>
</dbReference>
<proteinExistence type="predicted"/>
<evidence type="ECO:0000313" key="1">
    <source>
        <dbReference type="EMBL" id="RMO40510.1"/>
    </source>
</evidence>
<dbReference type="AlphaFoldDB" id="A0A3M3V575"/>
<gene>
    <name evidence="1" type="ORF">ALQ42_05394</name>
</gene>
<reference evidence="1 2" key="1">
    <citation type="submission" date="2018-08" db="EMBL/GenBank/DDBJ databases">
        <title>Recombination of ecologically and evolutionarily significant loci maintains genetic cohesion in the Pseudomonas syringae species complex.</title>
        <authorList>
            <person name="Dillon M."/>
            <person name="Thakur S."/>
            <person name="Almeida R.N.D."/>
            <person name="Weir B.S."/>
            <person name="Guttman D.S."/>
        </authorList>
    </citation>
    <scope>NUCLEOTIDE SEQUENCE [LARGE SCALE GENOMIC DNA]</scope>
    <source>
        <strain evidence="1 2">ICMP 6372</strain>
    </source>
</reference>